<dbReference type="Pfam" id="PF01546">
    <property type="entry name" value="Peptidase_M20"/>
    <property type="match status" value="1"/>
</dbReference>
<dbReference type="PROSITE" id="PS00758">
    <property type="entry name" value="ARGE_DAPE_CPG2_1"/>
    <property type="match status" value="1"/>
</dbReference>
<protein>
    <recommendedName>
        <fullName evidence="9">Peptidase T</fullName>
        <ecNumber evidence="9">3.4.11.4</ecNumber>
    </recommendedName>
</protein>
<organism evidence="13 14">
    <name type="scientific">Holdemania filiformis</name>
    <dbReference type="NCBI Taxonomy" id="61171"/>
    <lineage>
        <taxon>Bacteria</taxon>
        <taxon>Bacillati</taxon>
        <taxon>Bacillota</taxon>
        <taxon>Erysipelotrichia</taxon>
        <taxon>Erysipelotrichales</taxon>
        <taxon>Erysipelotrichaceae</taxon>
        <taxon>Holdemania</taxon>
    </lineage>
</organism>
<evidence type="ECO:0000313" key="14">
    <source>
        <dbReference type="Proteomes" id="UP000284178"/>
    </source>
</evidence>
<dbReference type="GO" id="GO:0008237">
    <property type="term" value="F:metallopeptidase activity"/>
    <property type="evidence" value="ECO:0007669"/>
    <property type="project" value="UniProtKB-KW"/>
</dbReference>
<dbReference type="NCBIfam" id="NF003976">
    <property type="entry name" value="PRK05469.1"/>
    <property type="match status" value="1"/>
</dbReference>
<proteinExistence type="inferred from homology"/>
<dbReference type="Proteomes" id="UP000284178">
    <property type="component" value="Unassembled WGS sequence"/>
</dbReference>
<comment type="catalytic activity">
    <reaction evidence="1">
        <text>Release of the N-terminal residue from a tripeptide.</text>
        <dbReference type="EC" id="3.4.11.4"/>
    </reaction>
</comment>
<dbReference type="GO" id="GO:0006508">
    <property type="term" value="P:proteolysis"/>
    <property type="evidence" value="ECO:0007669"/>
    <property type="project" value="UniProtKB-UniRule"/>
</dbReference>
<gene>
    <name evidence="13" type="primary">pepT</name>
    <name evidence="13" type="ORF">DWY25_06870</name>
</gene>
<dbReference type="EC" id="3.4.11.4" evidence="9"/>
<reference evidence="13 14" key="1">
    <citation type="submission" date="2018-08" db="EMBL/GenBank/DDBJ databases">
        <title>A genome reference for cultivated species of the human gut microbiota.</title>
        <authorList>
            <person name="Zou Y."/>
            <person name="Xue W."/>
            <person name="Luo G."/>
        </authorList>
    </citation>
    <scope>NUCLEOTIDE SEQUENCE [LARGE SCALE GENOMIC DNA]</scope>
    <source>
        <strain evidence="13 14">AF24-29</strain>
    </source>
</reference>
<dbReference type="InterPro" id="IPR010161">
    <property type="entry name" value="Peptidase_M20B"/>
</dbReference>
<feature type="binding site" evidence="11">
    <location>
        <position position="172"/>
    </location>
    <ligand>
        <name>Zn(2+)</name>
        <dbReference type="ChEBI" id="CHEBI:29105"/>
        <label>2</label>
    </ligand>
</feature>
<sequence length="406" mass="45126">MTPEERLIRYAKINTVSDPESPTVPSSACQLDLLKVLKEEMEQLGIQEVREDQGYLYGRIPSNLDYEVPTVGFIAHMDTAPDFCGEGVNPRMIAHYDGKDIALNDKITLKVSDFPNMARYTGQDLIVTDGNTLLGADDKAGIADILTMAETLLTHPEIKHGEIRIGFTPDEEIGRGADLFDVANFHADFAYTVDGGEMEAISDETFNAASAKVTVQGFSIHPGSAKHKMINSLNVAMEFHAMLPVFNRPEYTEGTEGFNHLNNMEGNVEQTVMEYIIRNHDSEQFQAQMATMKAAETYMNQKYGQPLVQVEIKESYRNMKEILKDQEWIVDLAKQAITEAGLQPWVEKVRGGTDGARLTFMGLPCPNLGTGGANCHGRYEVCSVQEMHKVVEILLNIVKATTNLKK</sequence>
<comment type="cofactor">
    <cofactor evidence="11">
        <name>Zn(2+)</name>
        <dbReference type="ChEBI" id="CHEBI:29105"/>
    </cofactor>
    <text evidence="11">Binds 2 Zn(2+) ions per subunit.</text>
</comment>
<dbReference type="EMBL" id="QRUP01000006">
    <property type="protein sequence ID" value="RGR75129.1"/>
    <property type="molecule type" value="Genomic_DNA"/>
</dbReference>
<dbReference type="Pfam" id="PF07687">
    <property type="entry name" value="M20_dimer"/>
    <property type="match status" value="1"/>
</dbReference>
<feature type="domain" description="Peptidase M20 dimerisation" evidence="12">
    <location>
        <begin position="204"/>
        <end position="302"/>
    </location>
</feature>
<dbReference type="PROSITE" id="PS00759">
    <property type="entry name" value="ARGE_DAPE_CPG2_2"/>
    <property type="match status" value="1"/>
</dbReference>
<evidence type="ECO:0000256" key="5">
    <source>
        <dbReference type="ARBA" id="ARBA00022723"/>
    </source>
</evidence>
<feature type="binding site" evidence="11">
    <location>
        <position position="137"/>
    </location>
    <ligand>
        <name>Zn(2+)</name>
        <dbReference type="ChEBI" id="CHEBI:29105"/>
        <label>1</label>
    </ligand>
</feature>
<evidence type="ECO:0000313" key="13">
    <source>
        <dbReference type="EMBL" id="RGR75129.1"/>
    </source>
</evidence>
<dbReference type="SUPFAM" id="SSF53187">
    <property type="entry name" value="Zn-dependent exopeptidases"/>
    <property type="match status" value="1"/>
</dbReference>
<keyword evidence="3 13" id="KW-0031">Aminopeptidase</keyword>
<comment type="similarity">
    <text evidence="2">Belongs to the peptidase M20B family.</text>
</comment>
<dbReference type="PIRSF" id="PIRSF037215">
    <property type="entry name" value="Peptidase_M20B"/>
    <property type="match status" value="1"/>
</dbReference>
<dbReference type="NCBIfam" id="TIGR01882">
    <property type="entry name" value="peptidase-T"/>
    <property type="match status" value="1"/>
</dbReference>
<dbReference type="PANTHER" id="PTHR42994">
    <property type="entry name" value="PEPTIDASE T"/>
    <property type="match status" value="1"/>
</dbReference>
<keyword evidence="7 11" id="KW-0862">Zinc</keyword>
<dbReference type="GeneID" id="83015126"/>
<keyword evidence="5 11" id="KW-0479">Metal-binding</keyword>
<dbReference type="GO" id="GO:0008270">
    <property type="term" value="F:zinc ion binding"/>
    <property type="evidence" value="ECO:0007669"/>
    <property type="project" value="InterPro"/>
</dbReference>
<feature type="binding site" evidence="11">
    <location>
        <position position="376"/>
    </location>
    <ligand>
        <name>Zn(2+)</name>
        <dbReference type="ChEBI" id="CHEBI:29105"/>
        <label>2</label>
    </ligand>
</feature>
<dbReference type="NCBIfam" id="NF009920">
    <property type="entry name" value="PRK13381.1"/>
    <property type="match status" value="1"/>
</dbReference>
<comment type="caution">
    <text evidence="13">The sequence shown here is derived from an EMBL/GenBank/DDBJ whole genome shotgun (WGS) entry which is preliminary data.</text>
</comment>
<feature type="binding site" evidence="11">
    <location>
        <position position="194"/>
    </location>
    <ligand>
        <name>Zn(2+)</name>
        <dbReference type="ChEBI" id="CHEBI:29105"/>
        <label>1</label>
    </ligand>
</feature>
<dbReference type="GO" id="GO:0045148">
    <property type="term" value="F:tripeptide aminopeptidase activity"/>
    <property type="evidence" value="ECO:0007669"/>
    <property type="project" value="UniProtKB-UniRule"/>
</dbReference>
<name>A0A412G3P2_9FIRM</name>
<feature type="binding site" evidence="11">
    <location>
        <position position="76"/>
    </location>
    <ligand>
        <name>Zn(2+)</name>
        <dbReference type="ChEBI" id="CHEBI:29105"/>
        <label>1</label>
    </ligand>
</feature>
<keyword evidence="8" id="KW-0482">Metalloprotease</keyword>
<evidence type="ECO:0000256" key="1">
    <source>
        <dbReference type="ARBA" id="ARBA00000870"/>
    </source>
</evidence>
<evidence type="ECO:0000256" key="11">
    <source>
        <dbReference type="PIRSR" id="PIRSR037215-2"/>
    </source>
</evidence>
<keyword evidence="14" id="KW-1185">Reference proteome</keyword>
<evidence type="ECO:0000256" key="3">
    <source>
        <dbReference type="ARBA" id="ARBA00022438"/>
    </source>
</evidence>
<evidence type="ECO:0000256" key="6">
    <source>
        <dbReference type="ARBA" id="ARBA00022801"/>
    </source>
</evidence>
<evidence type="ECO:0000256" key="10">
    <source>
        <dbReference type="PIRSR" id="PIRSR037215-1"/>
    </source>
</evidence>
<dbReference type="InterPro" id="IPR036264">
    <property type="entry name" value="Bact_exopeptidase_dim_dom"/>
</dbReference>
<evidence type="ECO:0000256" key="9">
    <source>
        <dbReference type="NCBIfam" id="TIGR01882"/>
    </source>
</evidence>
<dbReference type="PANTHER" id="PTHR42994:SF1">
    <property type="entry name" value="PEPTIDASE T"/>
    <property type="match status" value="1"/>
</dbReference>
<evidence type="ECO:0000256" key="4">
    <source>
        <dbReference type="ARBA" id="ARBA00022670"/>
    </source>
</evidence>
<dbReference type="Gene3D" id="3.40.630.10">
    <property type="entry name" value="Zn peptidases"/>
    <property type="match status" value="1"/>
</dbReference>
<dbReference type="AlphaFoldDB" id="A0A412G3P2"/>
<dbReference type="InterPro" id="IPR011650">
    <property type="entry name" value="Peptidase_M20_dimer"/>
</dbReference>
<dbReference type="SUPFAM" id="SSF55031">
    <property type="entry name" value="Bacterial exopeptidase dimerisation domain"/>
    <property type="match status" value="1"/>
</dbReference>
<dbReference type="InterPro" id="IPR001261">
    <property type="entry name" value="ArgE/DapE_CS"/>
</dbReference>
<evidence type="ECO:0000256" key="8">
    <source>
        <dbReference type="ARBA" id="ARBA00023049"/>
    </source>
</evidence>
<evidence type="ECO:0000259" key="12">
    <source>
        <dbReference type="Pfam" id="PF07687"/>
    </source>
</evidence>
<evidence type="ECO:0000256" key="2">
    <source>
        <dbReference type="ARBA" id="ARBA00009692"/>
    </source>
</evidence>
<accession>A0A412G3P2</accession>
<dbReference type="CDD" id="cd03892">
    <property type="entry name" value="M20_peptT"/>
    <property type="match status" value="1"/>
</dbReference>
<dbReference type="RefSeq" id="WP_117894616.1">
    <property type="nucleotide sequence ID" value="NZ_CABJCV010000006.1"/>
</dbReference>
<keyword evidence="6 13" id="KW-0378">Hydrolase</keyword>
<feature type="active site" evidence="10">
    <location>
        <position position="78"/>
    </location>
</feature>
<dbReference type="GO" id="GO:0006518">
    <property type="term" value="P:peptide metabolic process"/>
    <property type="evidence" value="ECO:0007669"/>
    <property type="project" value="InterPro"/>
</dbReference>
<dbReference type="InterPro" id="IPR002933">
    <property type="entry name" value="Peptidase_M20"/>
</dbReference>
<feature type="active site" description="Proton acceptor" evidence="10">
    <location>
        <position position="171"/>
    </location>
</feature>
<keyword evidence="4" id="KW-0645">Protease</keyword>
<feature type="binding site" evidence="11">
    <location>
        <position position="137"/>
    </location>
    <ligand>
        <name>Zn(2+)</name>
        <dbReference type="ChEBI" id="CHEBI:29105"/>
        <label>2</label>
    </ligand>
</feature>
<evidence type="ECO:0000256" key="7">
    <source>
        <dbReference type="ARBA" id="ARBA00022833"/>
    </source>
</evidence>
<dbReference type="Gene3D" id="3.30.70.360">
    <property type="match status" value="1"/>
</dbReference>